<sequence>MFLSVQDTIARIFPQGTSLPEEAPGTAEEDRTGSGLEIAPIWPPDLFAVCAHLLQCSAAYPRITGLSQEEKGNRQNLAVRPAELARYQKIARKWSTTPEVPREVQDLWGKLLDHGKEPLCDLAGTATKPAPWWKPAFALMAIADEACADVGYQPPPGADWEKKWVVKLANNFLSGSAPAAPSSRHLRHSSHRPTITSPLVDQDVACVQPKARTPDVGCSLRNLSHNVALLPPRGVMRVHWLTPPTVQSHEDETSLNLLLVPFPYVIQTSSFRSRNATSPGSAVPWGWFDVHQDWLEPGSGLVVDLVAALLREAEEREQIHGVVFPEFALSYEVYERLAAHLRDHYPSVQFLVSGASSNCGGETGNYALASHFFSDAVADPAGSNGRMMATVSRAKHHRWSLEASQIQGYGLQEAFRNSHADMRWWEDIPLRAREVHVNAMRSASVFSVMICEDLARSDPAHEPLRAIGPNLVFVLLMDGPQLEWRWAARYSTGLAEDPGTSVLRIPTEAGHPFRREAGQRSDLMSATR</sequence>
<proteinExistence type="predicted"/>
<gene>
    <name evidence="2" type="ordered locus">Mchl_5653</name>
</gene>
<reference evidence="2 3" key="1">
    <citation type="submission" date="2008-12" db="EMBL/GenBank/DDBJ databases">
        <title>Complete sequence of plasmid1 of Methylobacterium chloromethanicum CM4.</title>
        <authorList>
            <consortium name="US DOE Joint Genome Institute"/>
            <person name="Lucas S."/>
            <person name="Copeland A."/>
            <person name="Lapidus A."/>
            <person name="Glavina del Rio T."/>
            <person name="Dalin E."/>
            <person name="Tice H."/>
            <person name="Bruce D."/>
            <person name="Goodwin L."/>
            <person name="Pitluck S."/>
            <person name="Chertkov O."/>
            <person name="Brettin T."/>
            <person name="Detter J.C."/>
            <person name="Han C."/>
            <person name="Larimer F."/>
            <person name="Land M."/>
            <person name="Hauser L."/>
            <person name="Kyrpides N."/>
            <person name="Mikhailova N."/>
            <person name="Marx C."/>
            <person name="Richardson P."/>
        </authorList>
    </citation>
    <scope>NUCLEOTIDE SEQUENCE [LARGE SCALE GENOMIC DNA]</scope>
    <source>
        <strain evidence="3">CM4 / NCIMB 13688</strain>
        <plasmid evidence="2 3">pCMU01</plasmid>
    </source>
</reference>
<dbReference type="HOGENOM" id="CLU_485641_0_0_5"/>
<evidence type="ECO:0000313" key="2">
    <source>
        <dbReference type="EMBL" id="ACK86376.1"/>
    </source>
</evidence>
<feature type="region of interest" description="Disordered" evidence="1">
    <location>
        <begin position="501"/>
        <end position="528"/>
    </location>
</feature>
<keyword evidence="2" id="KW-0614">Plasmid</keyword>
<protein>
    <submittedName>
        <fullName evidence="2">Uncharacterized protein</fullName>
    </submittedName>
</protein>
<evidence type="ECO:0000313" key="3">
    <source>
        <dbReference type="Proteomes" id="UP000002385"/>
    </source>
</evidence>
<organism evidence="2 3">
    <name type="scientific">Methylorubrum extorquens (strain CM4 / NCIMB 13688)</name>
    <name type="common">Methylobacterium extorquens</name>
    <dbReference type="NCBI Taxonomy" id="440085"/>
    <lineage>
        <taxon>Bacteria</taxon>
        <taxon>Pseudomonadati</taxon>
        <taxon>Pseudomonadota</taxon>
        <taxon>Alphaproteobacteria</taxon>
        <taxon>Hyphomicrobiales</taxon>
        <taxon>Methylobacteriaceae</taxon>
        <taxon>Methylorubrum</taxon>
    </lineage>
</organism>
<reference evidence="2 3" key="2">
    <citation type="journal article" date="2012" name="J. Bacteriol.">
        <title>Complete genome sequences of six strains of the genus Methylobacterium.</title>
        <authorList>
            <person name="Marx C.J."/>
            <person name="Bringel F."/>
            <person name="Chistoserdova L."/>
            <person name="Moulin L."/>
            <person name="Farhan Ul Haque M."/>
            <person name="Fleischman D.E."/>
            <person name="Gruffaz C."/>
            <person name="Jourand P."/>
            <person name="Knief C."/>
            <person name="Lee M.C."/>
            <person name="Muller E.E."/>
            <person name="Nadalig T."/>
            <person name="Peyraud R."/>
            <person name="Roselli S."/>
            <person name="Russ L."/>
            <person name="Goodwin L.A."/>
            <person name="Ivanova N."/>
            <person name="Kyrpides N."/>
            <person name="Lajus A."/>
            <person name="Land M.L."/>
            <person name="Medigue C."/>
            <person name="Mikhailova N."/>
            <person name="Nolan M."/>
            <person name="Woyke T."/>
            <person name="Stolyar S."/>
            <person name="Vorholt J.A."/>
            <person name="Vuilleumier S."/>
        </authorList>
    </citation>
    <scope>NUCLEOTIDE SEQUENCE [LARGE SCALE GENOMIC DNA]</scope>
    <source>
        <strain evidence="3">CM4 / NCIMB 13688</strain>
        <plasmid evidence="2 3">pCMU01</plasmid>
    </source>
</reference>
<dbReference type="AlphaFoldDB" id="B7L3G8"/>
<name>B7L3G8_METC4</name>
<evidence type="ECO:0000256" key="1">
    <source>
        <dbReference type="SAM" id="MobiDB-lite"/>
    </source>
</evidence>
<accession>B7L3G8</accession>
<dbReference type="KEGG" id="mch:Mchl_5653"/>
<dbReference type="Proteomes" id="UP000002385">
    <property type="component" value="Plasmid pCMU01"/>
</dbReference>
<dbReference type="EMBL" id="CP001299">
    <property type="protein sequence ID" value="ACK86376.1"/>
    <property type="molecule type" value="Genomic_DNA"/>
</dbReference>
<geneLocation type="plasmid" evidence="2 3">
    <name>pCMU01</name>
</geneLocation>
<dbReference type="RefSeq" id="WP_012606266.1">
    <property type="nucleotide sequence ID" value="NC_011758.1"/>
</dbReference>